<evidence type="ECO:0000256" key="1">
    <source>
        <dbReference type="SAM" id="MobiDB-lite"/>
    </source>
</evidence>
<feature type="region of interest" description="Disordered" evidence="1">
    <location>
        <begin position="1"/>
        <end position="70"/>
    </location>
</feature>
<name>A0AAE9WEG7_9SCHI</name>
<feature type="compositionally biased region" description="Polar residues" evidence="1">
    <location>
        <begin position="183"/>
        <end position="200"/>
    </location>
</feature>
<proteinExistence type="predicted"/>
<sequence length="225" mass="24495">MEPTTPPLRPVCTPTTPESPSNSKIDLESYFDSETNDSSTRYTGLPNAEASCNGLPPTPAKTPKKRLFPSLLRERNNQTLPLIEEDADNNPFLGPPASAEVVAKRKRELEAPPSDGLFYVFRGKKVKKMFSGGTDSSSLKPRRLFPEAASSSTATPFSRTMETSQQPHIGVLPPDCNHEQKSLYGSSSLFGSATAASSPFRNRGSHPPPSHTSSFNNGRNHQLPR</sequence>
<reference evidence="2 3" key="1">
    <citation type="journal article" date="2023" name="G3 (Bethesda)">
        <title>A high-quality reference genome for the fission yeast Schizosaccharomyces osmophilus.</title>
        <authorList>
            <person name="Jia G.S."/>
            <person name="Zhang W.C."/>
            <person name="Liang Y."/>
            <person name="Liu X.H."/>
            <person name="Rhind N."/>
            <person name="Pidoux A."/>
            <person name="Brysch-Herzberg M."/>
            <person name="Du L.L."/>
        </authorList>
    </citation>
    <scope>NUCLEOTIDE SEQUENCE [LARGE SCALE GENOMIC DNA]</scope>
    <source>
        <strain evidence="2 3">CBS 15793</strain>
    </source>
</reference>
<dbReference type="AlphaFoldDB" id="A0AAE9WEG7"/>
<feature type="compositionally biased region" description="Polar residues" evidence="1">
    <location>
        <begin position="13"/>
        <end position="24"/>
    </location>
</feature>
<dbReference type="RefSeq" id="XP_056038641.1">
    <property type="nucleotide sequence ID" value="XM_056181360.1"/>
</dbReference>
<feature type="compositionally biased region" description="Polar residues" evidence="1">
    <location>
        <begin position="149"/>
        <end position="167"/>
    </location>
</feature>
<feature type="compositionally biased region" description="Polar residues" evidence="1">
    <location>
        <begin position="211"/>
        <end position="225"/>
    </location>
</feature>
<dbReference type="KEGG" id="som:SOMG_02568"/>
<organism evidence="2 3">
    <name type="scientific">Schizosaccharomyces osmophilus</name>
    <dbReference type="NCBI Taxonomy" id="2545709"/>
    <lineage>
        <taxon>Eukaryota</taxon>
        <taxon>Fungi</taxon>
        <taxon>Dikarya</taxon>
        <taxon>Ascomycota</taxon>
        <taxon>Taphrinomycotina</taxon>
        <taxon>Schizosaccharomycetes</taxon>
        <taxon>Schizosaccharomycetales</taxon>
        <taxon>Schizosaccharomycetaceae</taxon>
        <taxon>Schizosaccharomyces</taxon>
    </lineage>
</organism>
<evidence type="ECO:0000313" key="2">
    <source>
        <dbReference type="EMBL" id="WBW74398.1"/>
    </source>
</evidence>
<protein>
    <submittedName>
        <fullName evidence="2">CDK inhibitor Rum1</fullName>
    </submittedName>
</protein>
<dbReference type="Proteomes" id="UP001212411">
    <property type="component" value="Chromosome 2"/>
</dbReference>
<gene>
    <name evidence="2" type="primary">rum1</name>
    <name evidence="2" type="ORF">SOMG_02568</name>
</gene>
<dbReference type="GeneID" id="80876049"/>
<accession>A0AAE9WEG7</accession>
<evidence type="ECO:0000313" key="3">
    <source>
        <dbReference type="Proteomes" id="UP001212411"/>
    </source>
</evidence>
<feature type="region of interest" description="Disordered" evidence="1">
    <location>
        <begin position="130"/>
        <end position="225"/>
    </location>
</feature>
<dbReference type="EMBL" id="CP115612">
    <property type="protein sequence ID" value="WBW74398.1"/>
    <property type="molecule type" value="Genomic_DNA"/>
</dbReference>
<keyword evidence="3" id="KW-1185">Reference proteome</keyword>